<proteinExistence type="predicted"/>
<dbReference type="GeneID" id="103603339"/>
<accession>A0ABM0RZL2</accession>
<name>A0ABM0RZL2_GALVR</name>
<reference evidence="2" key="1">
    <citation type="submission" date="2025-08" db="UniProtKB">
        <authorList>
            <consortium name="RefSeq"/>
        </authorList>
    </citation>
    <scope>IDENTIFICATION</scope>
</reference>
<protein>
    <submittedName>
        <fullName evidence="2">Uncharacterized protein-like</fullName>
    </submittedName>
</protein>
<evidence type="ECO:0000313" key="1">
    <source>
        <dbReference type="Proteomes" id="UP000694923"/>
    </source>
</evidence>
<keyword evidence="1" id="KW-1185">Reference proteome</keyword>
<dbReference type="RefSeq" id="XP_008586053.1">
    <property type="nucleotide sequence ID" value="XM_008587831.1"/>
</dbReference>
<dbReference type="Proteomes" id="UP000694923">
    <property type="component" value="Unplaced"/>
</dbReference>
<sequence>MTLEEEINCLRYEGFIFEVIADIWWQQEERTGGLFARRKGVPDPHPEAPWMTGPSQCSRLSLRSRDWFRPVLATLPRALSALRSLGGATGTSSRPEVRSQTGRTRLGAAEFSGFAHRVGGVSSSAFSPPKAKLVCSPSGSAPVPGGVPGAACPLQAGRGPPPLFGPRHLPASEPAEILNCFSNGKKVSPLQSRWLSCHLPDCITICTSPTSSAMSTWLLDPLGSPLAAPQHPPRSQVLSPGLLRGAGVGWILGPSPHLGFLPLPGSGGSGIKPSVAPFLPSAHWVAFSCLQGRQD</sequence>
<gene>
    <name evidence="2" type="primary">LOC103603339</name>
</gene>
<organism evidence="1 2">
    <name type="scientific">Galeopterus variegatus</name>
    <name type="common">Malayan flying lemur</name>
    <name type="synonym">Cynocephalus variegatus</name>
    <dbReference type="NCBI Taxonomy" id="482537"/>
    <lineage>
        <taxon>Eukaryota</taxon>
        <taxon>Metazoa</taxon>
        <taxon>Chordata</taxon>
        <taxon>Craniata</taxon>
        <taxon>Vertebrata</taxon>
        <taxon>Euteleostomi</taxon>
        <taxon>Mammalia</taxon>
        <taxon>Eutheria</taxon>
        <taxon>Euarchontoglires</taxon>
        <taxon>Dermoptera</taxon>
        <taxon>Cynocephalidae</taxon>
        <taxon>Galeopterus</taxon>
    </lineage>
</organism>
<evidence type="ECO:0000313" key="2">
    <source>
        <dbReference type="RefSeq" id="XP_008586053.1"/>
    </source>
</evidence>